<name>A0A0U3GZ78_9CREN</name>
<dbReference type="AlphaFoldDB" id="A0A0U3GZ78"/>
<accession>A0A0U3GZ78</accession>
<gene>
    <name evidence="1" type="ORF">ATY89_10940</name>
    <name evidence="2" type="ORF">ATZ20_02495</name>
</gene>
<evidence type="ECO:0000313" key="1">
    <source>
        <dbReference type="EMBL" id="ALU30406.1"/>
    </source>
</evidence>
<dbReference type="Proteomes" id="UP000065473">
    <property type="component" value="Chromosome"/>
</dbReference>
<evidence type="ECO:0000313" key="3">
    <source>
        <dbReference type="Proteomes" id="UP000060043"/>
    </source>
</evidence>
<sequence>MRLFKLEKKQNQLEIINNTPKKVLLRRVALSYEVTTFGYEMERVPKLITEEVSLEKEVEPEKSIRIPLKLDTLKRVSIVYRAEDSDITLREDIDL</sequence>
<dbReference type="RefSeq" id="WP_011278247.1">
    <property type="nucleotide sequence ID" value="NZ_BHWZ01000003.1"/>
</dbReference>
<evidence type="ECO:0000313" key="4">
    <source>
        <dbReference type="Proteomes" id="UP000065473"/>
    </source>
</evidence>
<dbReference type="OMA" id="LMRIMRI"/>
<reference evidence="3 4" key="1">
    <citation type="submission" date="2015-12" db="EMBL/GenBank/DDBJ databases">
        <title>A stable core within a dynamic pangenome in Sulfolobus acidocaldarius.</title>
        <authorList>
            <person name="Anderson R."/>
            <person name="Kouris A."/>
            <person name="Seward C."/>
            <person name="Campbell K."/>
            <person name="Whitaker R."/>
        </authorList>
    </citation>
    <scope>NUCLEOTIDE SEQUENCE [LARGE SCALE GENOMIC DNA]</scope>
    <source>
        <strain evidence="1 4">GG12-C01-09</strain>
        <strain evidence="2 3">NG05B_CO5_07</strain>
    </source>
</reference>
<dbReference type="Proteomes" id="UP000060043">
    <property type="component" value="Chromosome"/>
</dbReference>
<dbReference type="STRING" id="1435377.SUSAZ_06770"/>
<proteinExistence type="predicted"/>
<evidence type="ECO:0000313" key="2">
    <source>
        <dbReference type="EMBL" id="ALU31127.1"/>
    </source>
</evidence>
<dbReference type="EMBL" id="CP013695">
    <property type="protein sequence ID" value="ALU31127.1"/>
    <property type="molecule type" value="Genomic_DNA"/>
</dbReference>
<protein>
    <submittedName>
        <fullName evidence="1">Uncharacterized protein</fullName>
    </submittedName>
</protein>
<dbReference type="EMBL" id="CP013694">
    <property type="protein sequence ID" value="ALU30406.1"/>
    <property type="molecule type" value="Genomic_DNA"/>
</dbReference>
<dbReference type="PaxDb" id="1435377-SUSAZ_06770"/>
<organism evidence="1 4">
    <name type="scientific">Sulfolobus acidocaldarius</name>
    <dbReference type="NCBI Taxonomy" id="2285"/>
    <lineage>
        <taxon>Archaea</taxon>
        <taxon>Thermoproteota</taxon>
        <taxon>Thermoprotei</taxon>
        <taxon>Sulfolobales</taxon>
        <taxon>Sulfolobaceae</taxon>
        <taxon>Sulfolobus</taxon>
    </lineage>
</organism>
<dbReference type="GeneID" id="14551914"/>